<name>A0A6M0RS80_9CYAN</name>
<keyword evidence="3" id="KW-1185">Reference proteome</keyword>
<reference evidence="2 3" key="1">
    <citation type="journal article" date="2020" name="Microb. Ecol.">
        <title>Ecogenomics of the Marine Benthic Filamentous Cyanobacterium Adonisia.</title>
        <authorList>
            <person name="Walter J.M."/>
            <person name="Coutinho F.H."/>
            <person name="Leomil L."/>
            <person name="Hargreaves P.I."/>
            <person name="Campeao M.E."/>
            <person name="Vieira V.V."/>
            <person name="Silva B.S."/>
            <person name="Fistarol G.O."/>
            <person name="Salomon P.S."/>
            <person name="Sawabe T."/>
            <person name="Mino S."/>
            <person name="Hosokawa M."/>
            <person name="Miyashita H."/>
            <person name="Maruyama F."/>
            <person name="van Verk M.C."/>
            <person name="Dutilh B.E."/>
            <person name="Thompson C.C."/>
            <person name="Thompson F.L."/>
        </authorList>
    </citation>
    <scope>NUCLEOTIDE SEQUENCE [LARGE SCALE GENOMIC DNA]</scope>
    <source>
        <strain evidence="2 3">CCMR0081</strain>
    </source>
</reference>
<keyword evidence="1" id="KW-0812">Transmembrane</keyword>
<keyword evidence="1" id="KW-1133">Transmembrane helix</keyword>
<protein>
    <submittedName>
        <fullName evidence="2">Uncharacterized protein</fullName>
    </submittedName>
</protein>
<keyword evidence="1" id="KW-0472">Membrane</keyword>
<evidence type="ECO:0000313" key="3">
    <source>
        <dbReference type="Proteomes" id="UP000481033"/>
    </source>
</evidence>
<evidence type="ECO:0000256" key="1">
    <source>
        <dbReference type="SAM" id="Phobius"/>
    </source>
</evidence>
<organism evidence="2 3">
    <name type="scientific">Adonisia turfae CCMR0081</name>
    <dbReference type="NCBI Taxonomy" id="2292702"/>
    <lineage>
        <taxon>Bacteria</taxon>
        <taxon>Bacillati</taxon>
        <taxon>Cyanobacteriota</taxon>
        <taxon>Adonisia</taxon>
        <taxon>Adonisia turfae</taxon>
    </lineage>
</organism>
<dbReference type="Proteomes" id="UP000481033">
    <property type="component" value="Unassembled WGS sequence"/>
</dbReference>
<dbReference type="EMBL" id="QXHD01000004">
    <property type="protein sequence ID" value="NEZ58571.1"/>
    <property type="molecule type" value="Genomic_DNA"/>
</dbReference>
<gene>
    <name evidence="2" type="ORF">DXZ20_23570</name>
</gene>
<proteinExistence type="predicted"/>
<dbReference type="RefSeq" id="WP_163666156.1">
    <property type="nucleotide sequence ID" value="NZ_QXHD01000004.1"/>
</dbReference>
<feature type="transmembrane region" description="Helical" evidence="1">
    <location>
        <begin position="12"/>
        <end position="31"/>
    </location>
</feature>
<accession>A0A6M0RS80</accession>
<sequence>MQMGNTLKISLGFGLPMLLTGAAFWLSSGWLTRQVFGQSGSDVVPIDTTGAQTVNVAFMVRVLAIDAEIDQNLQITEVSVQIGGSSLQEMEFKYPLADYDEIEQAIAQDLDILPETVRSLIRYRID</sequence>
<evidence type="ECO:0000313" key="2">
    <source>
        <dbReference type="EMBL" id="NEZ58571.1"/>
    </source>
</evidence>
<comment type="caution">
    <text evidence="2">The sequence shown here is derived from an EMBL/GenBank/DDBJ whole genome shotgun (WGS) entry which is preliminary data.</text>
</comment>
<dbReference type="AlphaFoldDB" id="A0A6M0RS80"/>